<name>A0A8J6J0I1_9FIRM</name>
<comment type="similarity">
    <text evidence="1">Belongs to the transferase hexapeptide repeat family.</text>
</comment>
<dbReference type="EMBL" id="JACOPO010000001">
    <property type="protein sequence ID" value="MBC5721544.1"/>
    <property type="molecule type" value="Genomic_DNA"/>
</dbReference>
<dbReference type="Gene3D" id="2.160.10.10">
    <property type="entry name" value="Hexapeptide repeat proteins"/>
    <property type="match status" value="1"/>
</dbReference>
<evidence type="ECO:0000313" key="5">
    <source>
        <dbReference type="Proteomes" id="UP000628736"/>
    </source>
</evidence>
<evidence type="ECO:0000259" key="3">
    <source>
        <dbReference type="SMART" id="SM01266"/>
    </source>
</evidence>
<sequence>MTEKEKMLSGALYNAGDLELVWERDRAKALCEKLNVLPSGDGPARERVLSQLFGHTGGNIVVNSVFWCDYGYNIRVGDDFYVNHNCVILDCMPVTFGDNVMIGPNCGFYTASHPMDAERRRAGWEYAAPITVGSDVWFGGGVTVLPGVTIGDGAVIGAGSVVTRNIPPHVLAAGNPCRPVRPITQEDGTIQFPRESKT</sequence>
<feature type="domain" description="Maltose/galactoside acetyltransferase" evidence="3">
    <location>
        <begin position="4"/>
        <end position="58"/>
    </location>
</feature>
<dbReference type="PANTHER" id="PTHR23416">
    <property type="entry name" value="SIALIC ACID SYNTHASE-RELATED"/>
    <property type="match status" value="1"/>
</dbReference>
<evidence type="ECO:0000256" key="1">
    <source>
        <dbReference type="ARBA" id="ARBA00007274"/>
    </source>
</evidence>
<gene>
    <name evidence="4" type="ORF">H8S11_01710</name>
</gene>
<dbReference type="GO" id="GO:0016407">
    <property type="term" value="F:acetyltransferase activity"/>
    <property type="evidence" value="ECO:0007669"/>
    <property type="project" value="InterPro"/>
</dbReference>
<keyword evidence="5" id="KW-1185">Reference proteome</keyword>
<proteinExistence type="inferred from homology"/>
<evidence type="ECO:0000313" key="4">
    <source>
        <dbReference type="EMBL" id="MBC5721544.1"/>
    </source>
</evidence>
<dbReference type="SUPFAM" id="SSF51161">
    <property type="entry name" value="Trimeric LpxA-like enzymes"/>
    <property type="match status" value="1"/>
</dbReference>
<dbReference type="PANTHER" id="PTHR23416:SF23">
    <property type="entry name" value="ACETYLTRANSFERASE C18B11.09C-RELATED"/>
    <property type="match status" value="1"/>
</dbReference>
<dbReference type="Pfam" id="PF12464">
    <property type="entry name" value="Mac"/>
    <property type="match status" value="1"/>
</dbReference>
<dbReference type="InterPro" id="IPR001451">
    <property type="entry name" value="Hexapep"/>
</dbReference>
<organism evidence="4 5">
    <name type="scientific">Flintibacter hominis</name>
    <dbReference type="NCBI Taxonomy" id="2763048"/>
    <lineage>
        <taxon>Bacteria</taxon>
        <taxon>Bacillati</taxon>
        <taxon>Bacillota</taxon>
        <taxon>Clostridia</taxon>
        <taxon>Eubacteriales</taxon>
        <taxon>Flintibacter</taxon>
    </lineage>
</organism>
<dbReference type="CDD" id="cd03357">
    <property type="entry name" value="LbH_MAT_GAT"/>
    <property type="match status" value="1"/>
</dbReference>
<dbReference type="FunFam" id="2.160.10.10:FF:000008">
    <property type="entry name" value="Maltose O-acetyltransferase"/>
    <property type="match status" value="1"/>
</dbReference>
<keyword evidence="2" id="KW-0808">Transferase</keyword>
<accession>A0A8J6J0I1</accession>
<comment type="caution">
    <text evidence="4">The sequence shown here is derived from an EMBL/GenBank/DDBJ whole genome shotgun (WGS) entry which is preliminary data.</text>
</comment>
<dbReference type="SMART" id="SM01266">
    <property type="entry name" value="Mac"/>
    <property type="match status" value="1"/>
</dbReference>
<dbReference type="GO" id="GO:0008374">
    <property type="term" value="F:O-acyltransferase activity"/>
    <property type="evidence" value="ECO:0007669"/>
    <property type="project" value="TreeGrafter"/>
</dbReference>
<dbReference type="Proteomes" id="UP000628736">
    <property type="component" value="Unassembled WGS sequence"/>
</dbReference>
<dbReference type="RefSeq" id="WP_186851961.1">
    <property type="nucleotide sequence ID" value="NZ_JACOPO010000001.1"/>
</dbReference>
<reference evidence="4" key="1">
    <citation type="submission" date="2020-08" db="EMBL/GenBank/DDBJ databases">
        <title>Genome public.</title>
        <authorList>
            <person name="Liu C."/>
            <person name="Sun Q."/>
        </authorList>
    </citation>
    <scope>NUCLEOTIDE SEQUENCE</scope>
    <source>
        <strain evidence="4">NSJ-23</strain>
    </source>
</reference>
<dbReference type="InterPro" id="IPR011004">
    <property type="entry name" value="Trimer_LpxA-like_sf"/>
</dbReference>
<dbReference type="Pfam" id="PF00132">
    <property type="entry name" value="Hexapep"/>
    <property type="match status" value="1"/>
</dbReference>
<dbReference type="AlphaFoldDB" id="A0A8J6J0I1"/>
<dbReference type="InterPro" id="IPR051159">
    <property type="entry name" value="Hexapeptide_acetyltransf"/>
</dbReference>
<dbReference type="GO" id="GO:0005829">
    <property type="term" value="C:cytosol"/>
    <property type="evidence" value="ECO:0007669"/>
    <property type="project" value="TreeGrafter"/>
</dbReference>
<dbReference type="InterPro" id="IPR024688">
    <property type="entry name" value="Mac_dom"/>
</dbReference>
<protein>
    <submittedName>
        <fullName evidence="4">Sugar O-acetyltransferase</fullName>
    </submittedName>
</protein>
<evidence type="ECO:0000256" key="2">
    <source>
        <dbReference type="ARBA" id="ARBA00022679"/>
    </source>
</evidence>